<organism evidence="4 5">
    <name type="scientific">Panicum miliaceum</name>
    <name type="common">Proso millet</name>
    <name type="synonym">Broomcorn millet</name>
    <dbReference type="NCBI Taxonomy" id="4540"/>
    <lineage>
        <taxon>Eukaryota</taxon>
        <taxon>Viridiplantae</taxon>
        <taxon>Streptophyta</taxon>
        <taxon>Embryophyta</taxon>
        <taxon>Tracheophyta</taxon>
        <taxon>Spermatophyta</taxon>
        <taxon>Magnoliopsida</taxon>
        <taxon>Liliopsida</taxon>
        <taxon>Poales</taxon>
        <taxon>Poaceae</taxon>
        <taxon>PACMAD clade</taxon>
        <taxon>Panicoideae</taxon>
        <taxon>Panicodae</taxon>
        <taxon>Paniceae</taxon>
        <taxon>Panicinae</taxon>
        <taxon>Panicum</taxon>
        <taxon>Panicum sect. Panicum</taxon>
    </lineage>
</organism>
<dbReference type="InterPro" id="IPR045274">
    <property type="entry name" value="WAK-like"/>
</dbReference>
<keyword evidence="2" id="KW-0067">ATP-binding</keyword>
<evidence type="ECO:0000313" key="5">
    <source>
        <dbReference type="Proteomes" id="UP000275267"/>
    </source>
</evidence>
<dbReference type="PANTHER" id="PTHR27005:SF37">
    <property type="entry name" value="OS04G0367600 PROTEIN"/>
    <property type="match status" value="1"/>
</dbReference>
<name>A0A3L6SYI8_PANMI</name>
<dbReference type="OrthoDB" id="1918322at2759"/>
<dbReference type="EMBL" id="PQIB02000003">
    <property type="protein sequence ID" value="RLN29550.1"/>
    <property type="molecule type" value="Genomic_DNA"/>
</dbReference>
<dbReference type="GO" id="GO:0005886">
    <property type="term" value="C:plasma membrane"/>
    <property type="evidence" value="ECO:0007669"/>
    <property type="project" value="TreeGrafter"/>
</dbReference>
<dbReference type="GO" id="GO:0007166">
    <property type="term" value="P:cell surface receptor signaling pathway"/>
    <property type="evidence" value="ECO:0007669"/>
    <property type="project" value="InterPro"/>
</dbReference>
<protein>
    <submittedName>
        <fullName evidence="4">Wall-associated receptor kinase-like 10</fullName>
    </submittedName>
</protein>
<evidence type="ECO:0000313" key="4">
    <source>
        <dbReference type="EMBL" id="RLN29550.1"/>
    </source>
</evidence>
<keyword evidence="1" id="KW-0547">Nucleotide-binding</keyword>
<dbReference type="Proteomes" id="UP000275267">
    <property type="component" value="Unassembled WGS sequence"/>
</dbReference>
<evidence type="ECO:0000256" key="2">
    <source>
        <dbReference type="ARBA" id="ARBA00022840"/>
    </source>
</evidence>
<reference evidence="5" key="1">
    <citation type="journal article" date="2019" name="Nat. Commun.">
        <title>The genome of broomcorn millet.</title>
        <authorList>
            <person name="Zou C."/>
            <person name="Miki D."/>
            <person name="Li D."/>
            <person name="Tang Q."/>
            <person name="Xiao L."/>
            <person name="Rajput S."/>
            <person name="Deng P."/>
            <person name="Jia W."/>
            <person name="Huang R."/>
            <person name="Zhang M."/>
            <person name="Sun Y."/>
            <person name="Hu J."/>
            <person name="Fu X."/>
            <person name="Schnable P.S."/>
            <person name="Li F."/>
            <person name="Zhang H."/>
            <person name="Feng B."/>
            <person name="Zhu X."/>
            <person name="Liu R."/>
            <person name="Schnable J.C."/>
            <person name="Zhu J.-K."/>
            <person name="Zhang H."/>
        </authorList>
    </citation>
    <scope>NUCLEOTIDE SEQUENCE [LARGE SCALE GENOMIC DNA]</scope>
</reference>
<dbReference type="PROSITE" id="PS50011">
    <property type="entry name" value="PROTEIN_KINASE_DOM"/>
    <property type="match status" value="1"/>
</dbReference>
<evidence type="ECO:0000259" key="3">
    <source>
        <dbReference type="PROSITE" id="PS50011"/>
    </source>
</evidence>
<comment type="caution">
    <text evidence="4">The sequence shown here is derived from an EMBL/GenBank/DDBJ whole genome shotgun (WGS) entry which is preliminary data.</text>
</comment>
<gene>
    <name evidence="4" type="ORF">C2845_PM05G17870</name>
</gene>
<keyword evidence="5" id="KW-1185">Reference proteome</keyword>
<dbReference type="Gene3D" id="1.10.510.10">
    <property type="entry name" value="Transferase(Phosphotransferase) domain 1"/>
    <property type="match status" value="1"/>
</dbReference>
<dbReference type="InterPro" id="IPR011009">
    <property type="entry name" value="Kinase-like_dom_sf"/>
</dbReference>
<dbReference type="AlphaFoldDB" id="A0A3L6SYI8"/>
<evidence type="ECO:0000256" key="1">
    <source>
        <dbReference type="ARBA" id="ARBA00022741"/>
    </source>
</evidence>
<dbReference type="Pfam" id="PF00069">
    <property type="entry name" value="Pkinase"/>
    <property type="match status" value="1"/>
</dbReference>
<dbReference type="GO" id="GO:0005524">
    <property type="term" value="F:ATP binding"/>
    <property type="evidence" value="ECO:0007669"/>
    <property type="project" value="UniProtKB-KW"/>
</dbReference>
<dbReference type="InterPro" id="IPR000719">
    <property type="entry name" value="Prot_kinase_dom"/>
</dbReference>
<dbReference type="GO" id="GO:0004674">
    <property type="term" value="F:protein serine/threonine kinase activity"/>
    <property type="evidence" value="ECO:0007669"/>
    <property type="project" value="TreeGrafter"/>
</dbReference>
<feature type="domain" description="Protein kinase" evidence="3">
    <location>
        <begin position="1"/>
        <end position="116"/>
    </location>
</feature>
<dbReference type="STRING" id="4540.A0A3L6SYI8"/>
<dbReference type="SUPFAM" id="SSF56112">
    <property type="entry name" value="Protein kinase-like (PK-like)"/>
    <property type="match status" value="1"/>
</dbReference>
<proteinExistence type="predicted"/>
<accession>A0A3L6SYI8</accession>
<sequence>MRIYILHGDVKLTSILLGDGWVVKVPGFGCLMIHNSTQVVPKGAMGYLDPEFLYDFQLTKLNDIYSFGVLLVELLTGKKPLVKERKNLTAMLHESLGNCTLDESLDTDIVGEDSMG</sequence>
<dbReference type="PANTHER" id="PTHR27005">
    <property type="entry name" value="WALL-ASSOCIATED RECEPTOR KINASE-LIKE 21"/>
    <property type="match status" value="1"/>
</dbReference>